<gene>
    <name evidence="2" type="ORF">UCRPA7_4507</name>
</gene>
<sequence>MLKTYIAMRGTHVGFNDSLFEWVNDKERAGRHNNDGEPSESLKDTPRERQEVFLYDRPHGDHIRAPVGHNMELHKLSVKERDEGWHKKVRAADGIPLRDYVSDDEGDPADARISPCTFLEFSDGARRWDADQPEKPEPEDIPLRPTTPDNRPHVHKERVLRYQRDEEDGKTLSAEGNYDSISSMLFTPPEGVSPGMAGYLNRLYLYDRMNANAAPAIQGRLAAPANPFNASAPSGNEYYREDEVKEVISREWKIDPAVVQRNLETKWAEVKENKTEEDRMNGYIERFRHENYQLRPDNEKLHDCLAVHRYQQQRKESRARRIQQHVYQQMQEVDVELEHSKQTLDLAVRTYERIDRENSELLYERDVLLREFGKETPQEVFDMFPDLFKH</sequence>
<reference evidence="3" key="1">
    <citation type="journal article" date="2013" name="Genome Announc.">
        <title>Draft genome sequence of the ascomycete Phaeoacremonium aleophilum strain UCR-PA7, a causal agent of the esca disease complex in grapevines.</title>
        <authorList>
            <person name="Blanco-Ulate B."/>
            <person name="Rolshausen P."/>
            <person name="Cantu D."/>
        </authorList>
    </citation>
    <scope>NUCLEOTIDE SEQUENCE [LARGE SCALE GENOMIC DNA]</scope>
    <source>
        <strain evidence="3">UCR-PA7</strain>
    </source>
</reference>
<evidence type="ECO:0000313" key="3">
    <source>
        <dbReference type="Proteomes" id="UP000014074"/>
    </source>
</evidence>
<dbReference type="GeneID" id="19324965"/>
<organism evidence="2 3">
    <name type="scientific">Phaeoacremonium minimum (strain UCR-PA7)</name>
    <name type="common">Esca disease fungus</name>
    <name type="synonym">Togninia minima</name>
    <dbReference type="NCBI Taxonomy" id="1286976"/>
    <lineage>
        <taxon>Eukaryota</taxon>
        <taxon>Fungi</taxon>
        <taxon>Dikarya</taxon>
        <taxon>Ascomycota</taxon>
        <taxon>Pezizomycotina</taxon>
        <taxon>Sordariomycetes</taxon>
        <taxon>Sordariomycetidae</taxon>
        <taxon>Togniniales</taxon>
        <taxon>Togniniaceae</taxon>
        <taxon>Phaeoacremonium</taxon>
    </lineage>
</organism>
<feature type="region of interest" description="Disordered" evidence="1">
    <location>
        <begin position="125"/>
        <end position="153"/>
    </location>
</feature>
<dbReference type="HOGENOM" id="CLU_708196_0_0_1"/>
<evidence type="ECO:0000313" key="2">
    <source>
        <dbReference type="EMBL" id="EOO00056.1"/>
    </source>
</evidence>
<dbReference type="Proteomes" id="UP000014074">
    <property type="component" value="Unassembled WGS sequence"/>
</dbReference>
<dbReference type="EMBL" id="KB933118">
    <property type="protein sequence ID" value="EOO00056.1"/>
    <property type="molecule type" value="Genomic_DNA"/>
</dbReference>
<dbReference type="KEGG" id="tmn:UCRPA7_4507"/>
<accession>R8BKW8</accession>
<feature type="compositionally biased region" description="Basic and acidic residues" evidence="1">
    <location>
        <begin position="125"/>
        <end position="142"/>
    </location>
</feature>
<protein>
    <submittedName>
        <fullName evidence="2">Uncharacterized protein</fullName>
    </submittedName>
</protein>
<dbReference type="AlphaFoldDB" id="R8BKW8"/>
<proteinExistence type="predicted"/>
<dbReference type="RefSeq" id="XP_007915217.1">
    <property type="nucleotide sequence ID" value="XM_007917026.1"/>
</dbReference>
<dbReference type="OrthoDB" id="4587086at2759"/>
<name>R8BKW8_PHAM7</name>
<feature type="region of interest" description="Disordered" evidence="1">
    <location>
        <begin position="29"/>
        <end position="48"/>
    </location>
</feature>
<evidence type="ECO:0000256" key="1">
    <source>
        <dbReference type="SAM" id="MobiDB-lite"/>
    </source>
</evidence>
<keyword evidence="3" id="KW-1185">Reference proteome</keyword>